<dbReference type="InterPro" id="IPR006597">
    <property type="entry name" value="Sel1-like"/>
</dbReference>
<organism evidence="2 3">
    <name type="scientific">Aureococcus anophagefferens</name>
    <name type="common">Harmful bloom alga</name>
    <dbReference type="NCBI Taxonomy" id="44056"/>
    <lineage>
        <taxon>Eukaryota</taxon>
        <taxon>Sar</taxon>
        <taxon>Stramenopiles</taxon>
        <taxon>Ochrophyta</taxon>
        <taxon>Pelagophyceae</taxon>
        <taxon>Pelagomonadales</taxon>
        <taxon>Pelagomonadaceae</taxon>
        <taxon>Aureococcus</taxon>
    </lineage>
</organism>
<protein>
    <recommendedName>
        <fullName evidence="4">RING-type domain-containing protein</fullName>
    </recommendedName>
</protein>
<name>A0ABR1G056_AURAN</name>
<reference evidence="2 3" key="1">
    <citation type="submission" date="2024-03" db="EMBL/GenBank/DDBJ databases">
        <title>Aureococcus anophagefferens CCMP1851 and Kratosvirus quantuckense: Draft genome of a second virus-susceptible host strain in the model system.</title>
        <authorList>
            <person name="Chase E."/>
            <person name="Truchon A.R."/>
            <person name="Schepens W."/>
            <person name="Wilhelm S.W."/>
        </authorList>
    </citation>
    <scope>NUCLEOTIDE SEQUENCE [LARGE SCALE GENOMIC DNA]</scope>
    <source>
        <strain evidence="2 3">CCMP1851</strain>
    </source>
</reference>
<sequence>MQSDAPGEAEATGGAEATGDAPRADAPTRPPSPPVEVFYGPATRGEADDAAARNRERNRDDERAGQADQDVALGTDVPHLEVPTQSPSRGVLYGPETHRESIIRAEYARKDGLIAQARAFSRRNTRSARGAYVPDPIVSKGAYRQCVVALGELDVNAEPEPRQVATVRSARFGGECPVCWEAWADEDAPDYPGEIRFCCAKMFCHACWLRLIERFDDHTVERFDSETENFLKLETVFAYMRLAADQGYGDAMRYLGNLYRDGTGVEADADEAQRWHARAAAKGK</sequence>
<feature type="region of interest" description="Disordered" evidence="1">
    <location>
        <begin position="1"/>
        <end position="93"/>
    </location>
</feature>
<accession>A0ABR1G056</accession>
<dbReference type="InterPro" id="IPR011990">
    <property type="entry name" value="TPR-like_helical_dom_sf"/>
</dbReference>
<dbReference type="EMBL" id="JBBJCI010000153">
    <property type="protein sequence ID" value="KAK7241765.1"/>
    <property type="molecule type" value="Genomic_DNA"/>
</dbReference>
<evidence type="ECO:0000313" key="2">
    <source>
        <dbReference type="EMBL" id="KAK7241765.1"/>
    </source>
</evidence>
<dbReference type="SUPFAM" id="SSF81901">
    <property type="entry name" value="HCP-like"/>
    <property type="match status" value="1"/>
</dbReference>
<evidence type="ECO:0000313" key="3">
    <source>
        <dbReference type="Proteomes" id="UP001363151"/>
    </source>
</evidence>
<feature type="compositionally biased region" description="Basic and acidic residues" evidence="1">
    <location>
        <begin position="45"/>
        <end position="65"/>
    </location>
</feature>
<evidence type="ECO:0008006" key="4">
    <source>
        <dbReference type="Google" id="ProtNLM"/>
    </source>
</evidence>
<comment type="caution">
    <text evidence="2">The sequence shown here is derived from an EMBL/GenBank/DDBJ whole genome shotgun (WGS) entry which is preliminary data.</text>
</comment>
<keyword evidence="3" id="KW-1185">Reference proteome</keyword>
<feature type="compositionally biased region" description="Low complexity" evidence="1">
    <location>
        <begin position="1"/>
        <end position="27"/>
    </location>
</feature>
<dbReference type="SMART" id="SM00671">
    <property type="entry name" value="SEL1"/>
    <property type="match status" value="1"/>
</dbReference>
<dbReference type="Gene3D" id="1.25.40.10">
    <property type="entry name" value="Tetratricopeptide repeat domain"/>
    <property type="match status" value="1"/>
</dbReference>
<gene>
    <name evidence="2" type="ORF">SO694_00153058</name>
</gene>
<dbReference type="Proteomes" id="UP001363151">
    <property type="component" value="Unassembled WGS sequence"/>
</dbReference>
<evidence type="ECO:0000256" key="1">
    <source>
        <dbReference type="SAM" id="MobiDB-lite"/>
    </source>
</evidence>
<proteinExistence type="predicted"/>